<name>A0AAE0RNV6_9BIVA</name>
<organism evidence="2 3">
    <name type="scientific">Potamilus streckersoni</name>
    <dbReference type="NCBI Taxonomy" id="2493646"/>
    <lineage>
        <taxon>Eukaryota</taxon>
        <taxon>Metazoa</taxon>
        <taxon>Spiralia</taxon>
        <taxon>Lophotrochozoa</taxon>
        <taxon>Mollusca</taxon>
        <taxon>Bivalvia</taxon>
        <taxon>Autobranchia</taxon>
        <taxon>Heteroconchia</taxon>
        <taxon>Palaeoheterodonta</taxon>
        <taxon>Unionida</taxon>
        <taxon>Unionoidea</taxon>
        <taxon>Unionidae</taxon>
        <taxon>Ambleminae</taxon>
        <taxon>Lampsilini</taxon>
        <taxon>Potamilus</taxon>
    </lineage>
</organism>
<evidence type="ECO:0000313" key="2">
    <source>
        <dbReference type="EMBL" id="KAK3576785.1"/>
    </source>
</evidence>
<feature type="compositionally biased region" description="Basic residues" evidence="1">
    <location>
        <begin position="44"/>
        <end position="55"/>
    </location>
</feature>
<reference evidence="2" key="3">
    <citation type="submission" date="2023-05" db="EMBL/GenBank/DDBJ databases">
        <authorList>
            <person name="Smith C.H."/>
        </authorList>
    </citation>
    <scope>NUCLEOTIDE SEQUENCE</scope>
    <source>
        <strain evidence="2">CHS0354</strain>
        <tissue evidence="2">Mantle</tissue>
    </source>
</reference>
<feature type="compositionally biased region" description="Basic and acidic residues" evidence="1">
    <location>
        <begin position="23"/>
        <end position="35"/>
    </location>
</feature>
<feature type="region of interest" description="Disordered" evidence="1">
    <location>
        <begin position="15"/>
        <end position="55"/>
    </location>
</feature>
<keyword evidence="3" id="KW-1185">Reference proteome</keyword>
<sequence length="99" mass="11411">MDIILQHFSDSEILELDEDNDNYEQKPVEARRSSLEEPTDLTQGKKKKKPYRRSHSLAEIRRPSAIYVPEGLKHCLHRNLMGTENTSSLCNRTALVTES</sequence>
<dbReference type="AlphaFoldDB" id="A0AAE0RNV6"/>
<dbReference type="Proteomes" id="UP001195483">
    <property type="component" value="Unassembled WGS sequence"/>
</dbReference>
<reference evidence="2" key="2">
    <citation type="journal article" date="2021" name="Genome Biol. Evol.">
        <title>Developing a high-quality reference genome for a parasitic bivalve with doubly uniparental inheritance (Bivalvia: Unionida).</title>
        <authorList>
            <person name="Smith C.H."/>
        </authorList>
    </citation>
    <scope>NUCLEOTIDE SEQUENCE</scope>
    <source>
        <strain evidence="2">CHS0354</strain>
        <tissue evidence="2">Mantle</tissue>
    </source>
</reference>
<evidence type="ECO:0000256" key="1">
    <source>
        <dbReference type="SAM" id="MobiDB-lite"/>
    </source>
</evidence>
<gene>
    <name evidence="2" type="ORF">CHS0354_014610</name>
</gene>
<evidence type="ECO:0000313" key="3">
    <source>
        <dbReference type="Proteomes" id="UP001195483"/>
    </source>
</evidence>
<proteinExistence type="predicted"/>
<accession>A0AAE0RNV6</accession>
<protein>
    <submittedName>
        <fullName evidence="2">Uncharacterized protein</fullName>
    </submittedName>
</protein>
<reference evidence="2" key="1">
    <citation type="journal article" date="2021" name="Genome Biol. Evol.">
        <title>A High-Quality Reference Genome for a Parasitic Bivalve with Doubly Uniparental Inheritance (Bivalvia: Unionida).</title>
        <authorList>
            <person name="Smith C.H."/>
        </authorList>
    </citation>
    <scope>NUCLEOTIDE SEQUENCE</scope>
    <source>
        <strain evidence="2">CHS0354</strain>
    </source>
</reference>
<dbReference type="EMBL" id="JAEAOA010000897">
    <property type="protein sequence ID" value="KAK3576785.1"/>
    <property type="molecule type" value="Genomic_DNA"/>
</dbReference>
<comment type="caution">
    <text evidence="2">The sequence shown here is derived from an EMBL/GenBank/DDBJ whole genome shotgun (WGS) entry which is preliminary data.</text>
</comment>